<name>A0AA42J131_9FIRM</name>
<dbReference type="Proteomes" id="UP001169242">
    <property type="component" value="Unassembled WGS sequence"/>
</dbReference>
<dbReference type="RefSeq" id="WP_271012370.1">
    <property type="nucleotide sequence ID" value="NZ_JAQIFT010000045.1"/>
</dbReference>
<feature type="domain" description="FtsK" evidence="4">
    <location>
        <begin position="148"/>
        <end position="331"/>
    </location>
</feature>
<evidence type="ECO:0000256" key="2">
    <source>
        <dbReference type="ARBA" id="ARBA00022840"/>
    </source>
</evidence>
<dbReference type="SUPFAM" id="SSF52540">
    <property type="entry name" value="P-loop containing nucleoside triphosphate hydrolases"/>
    <property type="match status" value="1"/>
</dbReference>
<organism evidence="5 6">
    <name type="scientific">Holtiella tumoricola</name>
    <dbReference type="NCBI Taxonomy" id="3018743"/>
    <lineage>
        <taxon>Bacteria</taxon>
        <taxon>Bacillati</taxon>
        <taxon>Bacillota</taxon>
        <taxon>Clostridia</taxon>
        <taxon>Lachnospirales</taxon>
        <taxon>Cellulosilyticaceae</taxon>
        <taxon>Holtiella</taxon>
    </lineage>
</organism>
<reference evidence="5" key="1">
    <citation type="journal article" date="2023" name="Int. J. Syst. Evol. Microbiol.">
        <title>&lt;i&gt;Holtiella tumoricola&lt;/i&gt; gen. nov. sp. nov., isolated from a human clinical sample.</title>
        <authorList>
            <person name="Allen-Vercoe E."/>
            <person name="Daigneault M.C."/>
            <person name="Vancuren S.J."/>
            <person name="Cochrane K."/>
            <person name="O'Neal L.L."/>
            <person name="Sankaranarayanan K."/>
            <person name="Lawson P.A."/>
        </authorList>
    </citation>
    <scope>NUCLEOTIDE SEQUENCE</scope>
    <source>
        <strain evidence="5">CC70A</strain>
    </source>
</reference>
<evidence type="ECO:0000256" key="1">
    <source>
        <dbReference type="ARBA" id="ARBA00022741"/>
    </source>
</evidence>
<keyword evidence="2 3" id="KW-0067">ATP-binding</keyword>
<dbReference type="Pfam" id="PF01580">
    <property type="entry name" value="FtsK_SpoIIIE"/>
    <property type="match status" value="1"/>
</dbReference>
<dbReference type="Gene3D" id="3.40.50.300">
    <property type="entry name" value="P-loop containing nucleotide triphosphate hydrolases"/>
    <property type="match status" value="1"/>
</dbReference>
<dbReference type="InterPro" id="IPR050206">
    <property type="entry name" value="FtsK/SpoIIIE/SftA"/>
</dbReference>
<dbReference type="InterPro" id="IPR002543">
    <property type="entry name" value="FtsK_dom"/>
</dbReference>
<evidence type="ECO:0000256" key="3">
    <source>
        <dbReference type="PROSITE-ProRule" id="PRU00289"/>
    </source>
</evidence>
<evidence type="ECO:0000313" key="6">
    <source>
        <dbReference type="Proteomes" id="UP001169242"/>
    </source>
</evidence>
<sequence length="396" mass="44910">MILGTMMMLTGATGLFGMSIAPEVFKYIKNRKRSKKDVELTLDEQYTQFFSNLGIIDPKTDWIKAVGEVEKHEFYSKVSFYLSDTLSVADFKKHEETIRQKLRVDNLEIYYENGRMIFRSRVSELPIIPYEFEKTPKNLIPLGINLDGDVTSWDVKKDPHAMIIAGTGGGKSNLLNCIIDHIINNSPKSKLFLIDMKNGIELGIYQNVRNVVAYAEDLQGAKLVIAKIEEEFKARVQVMKEAGYRDFSKYVNDKPNTTMKRAYIIIDEFPDLNDDEDAMDSLIELIRKVRAVGMHILLASQRATVDSIPSSLKNNVYCKIGMKMSDAHNSNLLIGRDGLEKLNAGESISIIDTKEVFFKAYLIEDSVIEETVKKFAKLDSEVNSNEPISSKVTKLF</sequence>
<dbReference type="EMBL" id="JAQIFT010000045">
    <property type="protein sequence ID" value="MDA3732094.1"/>
    <property type="molecule type" value="Genomic_DNA"/>
</dbReference>
<dbReference type="PANTHER" id="PTHR22683:SF41">
    <property type="entry name" value="DNA TRANSLOCASE FTSK"/>
    <property type="match status" value="1"/>
</dbReference>
<evidence type="ECO:0000259" key="4">
    <source>
        <dbReference type="PROSITE" id="PS50901"/>
    </source>
</evidence>
<evidence type="ECO:0000313" key="5">
    <source>
        <dbReference type="EMBL" id="MDA3732094.1"/>
    </source>
</evidence>
<feature type="binding site" evidence="3">
    <location>
        <begin position="165"/>
        <end position="172"/>
    </location>
    <ligand>
        <name>ATP</name>
        <dbReference type="ChEBI" id="CHEBI:30616"/>
    </ligand>
</feature>
<dbReference type="GO" id="GO:0003677">
    <property type="term" value="F:DNA binding"/>
    <property type="evidence" value="ECO:0007669"/>
    <property type="project" value="InterPro"/>
</dbReference>
<dbReference type="GO" id="GO:0005524">
    <property type="term" value="F:ATP binding"/>
    <property type="evidence" value="ECO:0007669"/>
    <property type="project" value="UniProtKB-UniRule"/>
</dbReference>
<protein>
    <submittedName>
        <fullName evidence="5">FtsK/SpoIIIE domain-containing protein</fullName>
    </submittedName>
</protein>
<keyword evidence="1 3" id="KW-0547">Nucleotide-binding</keyword>
<dbReference type="GO" id="GO:0016020">
    <property type="term" value="C:membrane"/>
    <property type="evidence" value="ECO:0007669"/>
    <property type="project" value="UniProtKB-SubCell"/>
</dbReference>
<gene>
    <name evidence="5" type="ORF">PBV87_11430</name>
</gene>
<dbReference type="InterPro" id="IPR027417">
    <property type="entry name" value="P-loop_NTPase"/>
</dbReference>
<dbReference type="PANTHER" id="PTHR22683">
    <property type="entry name" value="SPORULATION PROTEIN RELATED"/>
    <property type="match status" value="1"/>
</dbReference>
<dbReference type="PROSITE" id="PS50901">
    <property type="entry name" value="FTSK"/>
    <property type="match status" value="1"/>
</dbReference>
<keyword evidence="6" id="KW-1185">Reference proteome</keyword>
<accession>A0AA42J131</accession>
<dbReference type="AlphaFoldDB" id="A0AA42J131"/>
<proteinExistence type="predicted"/>
<comment type="caution">
    <text evidence="5">The sequence shown here is derived from an EMBL/GenBank/DDBJ whole genome shotgun (WGS) entry which is preliminary data.</text>
</comment>